<organism evidence="1 2">
    <name type="scientific">Trifolium subterraneum</name>
    <name type="common">Subterranean clover</name>
    <dbReference type="NCBI Taxonomy" id="3900"/>
    <lineage>
        <taxon>Eukaryota</taxon>
        <taxon>Viridiplantae</taxon>
        <taxon>Streptophyta</taxon>
        <taxon>Embryophyta</taxon>
        <taxon>Tracheophyta</taxon>
        <taxon>Spermatophyta</taxon>
        <taxon>Magnoliopsida</taxon>
        <taxon>eudicotyledons</taxon>
        <taxon>Gunneridae</taxon>
        <taxon>Pentapetalae</taxon>
        <taxon>rosids</taxon>
        <taxon>fabids</taxon>
        <taxon>Fabales</taxon>
        <taxon>Fabaceae</taxon>
        <taxon>Papilionoideae</taxon>
        <taxon>50 kb inversion clade</taxon>
        <taxon>NPAAA clade</taxon>
        <taxon>Hologalegina</taxon>
        <taxon>IRL clade</taxon>
        <taxon>Trifolieae</taxon>
        <taxon>Trifolium</taxon>
    </lineage>
</organism>
<dbReference type="PANTHER" id="PTHR33116">
    <property type="entry name" value="REVERSE TRANSCRIPTASE ZINC-BINDING DOMAIN-CONTAINING PROTEIN-RELATED-RELATED"/>
    <property type="match status" value="1"/>
</dbReference>
<dbReference type="OrthoDB" id="1430565at2759"/>
<dbReference type="AlphaFoldDB" id="A0A1B5Z7A9"/>
<reference evidence="2" key="1">
    <citation type="journal article" date="2017" name="Front. Plant Sci.">
        <title>Climate Clever Clovers: New Paradigm to Reduce the Environmental Footprint of Ruminants by Breeding Low Methanogenic Forages Utilizing Haplotype Variation.</title>
        <authorList>
            <person name="Kaur P."/>
            <person name="Appels R."/>
            <person name="Bayer P.E."/>
            <person name="Keeble-Gagnere G."/>
            <person name="Wang J."/>
            <person name="Hirakawa H."/>
            <person name="Shirasawa K."/>
            <person name="Vercoe P."/>
            <person name="Stefanova K."/>
            <person name="Durmic Z."/>
            <person name="Nichols P."/>
            <person name="Revell C."/>
            <person name="Isobe S.N."/>
            <person name="Edwards D."/>
            <person name="Erskine W."/>
        </authorList>
    </citation>
    <scope>NUCLEOTIDE SEQUENCE [LARGE SCALE GENOMIC DNA]</scope>
    <source>
        <strain evidence="2">cv. Daliak</strain>
    </source>
</reference>
<protein>
    <recommendedName>
        <fullName evidence="3">Reverse transcriptase zinc-binding domain-containing protein</fullName>
    </recommendedName>
</protein>
<name>A0A1B5Z7A9_TRISU</name>
<evidence type="ECO:0000313" key="1">
    <source>
        <dbReference type="EMBL" id="GAU09996.1"/>
    </source>
</evidence>
<dbReference type="PANTHER" id="PTHR33116:SF86">
    <property type="entry name" value="REVERSE TRANSCRIPTASE DOMAIN-CONTAINING PROTEIN"/>
    <property type="match status" value="1"/>
</dbReference>
<gene>
    <name evidence="1" type="ORF">TSUD_398290</name>
</gene>
<keyword evidence="2" id="KW-1185">Reference proteome</keyword>
<accession>A0A1B5Z7A9</accession>
<proteinExistence type="predicted"/>
<comment type="caution">
    <text evidence="1">The sequence shown here is derived from an EMBL/GenBank/DDBJ whole genome shotgun (WGS) entry which is preliminary data.</text>
</comment>
<dbReference type="EMBL" id="BCLP01021940">
    <property type="protein sequence ID" value="GAU09996.1"/>
    <property type="molecule type" value="Genomic_DNA"/>
</dbReference>
<sequence>MSCFLLPRGLCDQMERQISNFWWGSNVDQRKIHWVSWKKVCKQKKMGGMGFRNLKAFNEALLAKQGWRLITDPNSLVATVLKAKYFPHDQFLQAKQSYNASYSWQSIRKANWILKKGCYWFVGKGDKINIWEDRWIHPQAEGATWTQKPTNTNINKVSDLIDAQNHTWNSQIIRENFFPMEANKILDIPLTNSTEEDEISWQGTNDGNYSVKSGYNAMIE</sequence>
<evidence type="ECO:0008006" key="3">
    <source>
        <dbReference type="Google" id="ProtNLM"/>
    </source>
</evidence>
<evidence type="ECO:0000313" key="2">
    <source>
        <dbReference type="Proteomes" id="UP000242715"/>
    </source>
</evidence>
<dbReference type="Proteomes" id="UP000242715">
    <property type="component" value="Unassembled WGS sequence"/>
</dbReference>